<dbReference type="AlphaFoldDB" id="A0A6A1WII8"/>
<comment type="caution">
    <text evidence="1">The sequence shown here is derived from an EMBL/GenBank/DDBJ whole genome shotgun (WGS) entry which is preliminary data.</text>
</comment>
<protein>
    <recommendedName>
        <fullName evidence="3">RNase H type-1 domain-containing protein</fullName>
    </recommendedName>
</protein>
<organism evidence="1 2">
    <name type="scientific">Morella rubra</name>
    <name type="common">Chinese bayberry</name>
    <dbReference type="NCBI Taxonomy" id="262757"/>
    <lineage>
        <taxon>Eukaryota</taxon>
        <taxon>Viridiplantae</taxon>
        <taxon>Streptophyta</taxon>
        <taxon>Embryophyta</taxon>
        <taxon>Tracheophyta</taxon>
        <taxon>Spermatophyta</taxon>
        <taxon>Magnoliopsida</taxon>
        <taxon>eudicotyledons</taxon>
        <taxon>Gunneridae</taxon>
        <taxon>Pentapetalae</taxon>
        <taxon>rosids</taxon>
        <taxon>fabids</taxon>
        <taxon>Fagales</taxon>
        <taxon>Myricaceae</taxon>
        <taxon>Morella</taxon>
    </lineage>
</organism>
<evidence type="ECO:0000313" key="2">
    <source>
        <dbReference type="Proteomes" id="UP000516437"/>
    </source>
</evidence>
<proteinExistence type="predicted"/>
<accession>A0A6A1WII8</accession>
<evidence type="ECO:0008006" key="3">
    <source>
        <dbReference type="Google" id="ProtNLM"/>
    </source>
</evidence>
<evidence type="ECO:0000313" key="1">
    <source>
        <dbReference type="EMBL" id="KAB1225092.1"/>
    </source>
</evidence>
<name>A0A6A1WII8_9ROSI</name>
<sequence length="132" mass="14529">MEPNKMTGAVWRRYNDHLMAWKEKSGENSIFRWMPPNQEELKVNYHVAVHGGALFFASICRNGNGDILQACAGTTAGHNPLKGEARAARLACQVAASFEGIPMCIDVDSLDLVNQVYNLDVPPDWEIAGEVA</sequence>
<dbReference type="EMBL" id="RXIC02000019">
    <property type="protein sequence ID" value="KAB1225092.1"/>
    <property type="molecule type" value="Genomic_DNA"/>
</dbReference>
<dbReference type="Proteomes" id="UP000516437">
    <property type="component" value="Chromosome 1"/>
</dbReference>
<keyword evidence="2" id="KW-1185">Reference proteome</keyword>
<gene>
    <name evidence="1" type="ORF">CJ030_MR1G005379</name>
</gene>
<dbReference type="OrthoDB" id="1906820at2759"/>
<reference evidence="1 2" key="1">
    <citation type="journal article" date="2019" name="Plant Biotechnol. J.">
        <title>The red bayberry genome and genetic basis of sex determination.</title>
        <authorList>
            <person name="Jia H.M."/>
            <person name="Jia H.J."/>
            <person name="Cai Q.L."/>
            <person name="Wang Y."/>
            <person name="Zhao H.B."/>
            <person name="Yang W.F."/>
            <person name="Wang G.Y."/>
            <person name="Li Y.H."/>
            <person name="Zhan D.L."/>
            <person name="Shen Y.T."/>
            <person name="Niu Q.F."/>
            <person name="Chang L."/>
            <person name="Qiu J."/>
            <person name="Zhao L."/>
            <person name="Xie H.B."/>
            <person name="Fu W.Y."/>
            <person name="Jin J."/>
            <person name="Li X.W."/>
            <person name="Jiao Y."/>
            <person name="Zhou C.C."/>
            <person name="Tu T."/>
            <person name="Chai C.Y."/>
            <person name="Gao J.L."/>
            <person name="Fan L.J."/>
            <person name="van de Weg E."/>
            <person name="Wang J.Y."/>
            <person name="Gao Z.S."/>
        </authorList>
    </citation>
    <scope>NUCLEOTIDE SEQUENCE [LARGE SCALE GENOMIC DNA]</scope>
    <source>
        <tissue evidence="1">Leaves</tissue>
    </source>
</reference>